<dbReference type="EMBL" id="JACHMX010000001">
    <property type="protein sequence ID" value="MBB5857470.1"/>
    <property type="molecule type" value="Genomic_DNA"/>
</dbReference>
<accession>A0A841BEP5</accession>
<evidence type="ECO:0000313" key="3">
    <source>
        <dbReference type="Proteomes" id="UP000580861"/>
    </source>
</evidence>
<evidence type="ECO:0000313" key="2">
    <source>
        <dbReference type="EMBL" id="MBB5857470.1"/>
    </source>
</evidence>
<evidence type="ECO:0008006" key="4">
    <source>
        <dbReference type="Google" id="ProtNLM"/>
    </source>
</evidence>
<dbReference type="Gene3D" id="3.30.70.1230">
    <property type="entry name" value="Nucleotide cyclase"/>
    <property type="match status" value="1"/>
</dbReference>
<sequence length="239" mass="25975">MRTRSAVHRTVLAVDVQGFGDQRRTTPHQLVVRDGMYRAVENAFGAAGMSWAECHREDRGDGLVVLAPAQAPKSSFVELFPHAVAAELRAHNATRRAEQQIRLRLALHAGEVVFDDHGVTGAAVNLTFRLLDAPVLKEALAESPGVLAMVTSGWFFEEVVRNSPVADQTAFRRVRVAVKETATVAWISRPDHPYPASPEAPSPKQEEPGQTGATVTMTATSSDSGRVYQAARDQQITEA</sequence>
<comment type="caution">
    <text evidence="2">The sequence shown here is derived from an EMBL/GenBank/DDBJ whole genome shotgun (WGS) entry which is preliminary data.</text>
</comment>
<gene>
    <name evidence="2" type="ORF">HDA45_007557</name>
</gene>
<keyword evidence="3" id="KW-1185">Reference proteome</keyword>
<evidence type="ECO:0000256" key="1">
    <source>
        <dbReference type="SAM" id="MobiDB-lite"/>
    </source>
</evidence>
<name>A0A841BEP5_9PSEU</name>
<dbReference type="Proteomes" id="UP000580861">
    <property type="component" value="Unassembled WGS sequence"/>
</dbReference>
<protein>
    <recommendedName>
        <fullName evidence="4">Guanylate cyclase domain-containing protein</fullName>
    </recommendedName>
</protein>
<feature type="region of interest" description="Disordered" evidence="1">
    <location>
        <begin position="189"/>
        <end position="239"/>
    </location>
</feature>
<dbReference type="InterPro" id="IPR029787">
    <property type="entry name" value="Nucleotide_cyclase"/>
</dbReference>
<dbReference type="SUPFAM" id="SSF55073">
    <property type="entry name" value="Nucleotide cyclase"/>
    <property type="match status" value="1"/>
</dbReference>
<organism evidence="2 3">
    <name type="scientific">Amycolatopsis umgeniensis</name>
    <dbReference type="NCBI Taxonomy" id="336628"/>
    <lineage>
        <taxon>Bacteria</taxon>
        <taxon>Bacillati</taxon>
        <taxon>Actinomycetota</taxon>
        <taxon>Actinomycetes</taxon>
        <taxon>Pseudonocardiales</taxon>
        <taxon>Pseudonocardiaceae</taxon>
        <taxon>Amycolatopsis</taxon>
    </lineage>
</organism>
<feature type="compositionally biased region" description="Polar residues" evidence="1">
    <location>
        <begin position="211"/>
        <end position="224"/>
    </location>
</feature>
<reference evidence="2 3" key="1">
    <citation type="submission" date="2020-08" db="EMBL/GenBank/DDBJ databases">
        <title>Sequencing the genomes of 1000 actinobacteria strains.</title>
        <authorList>
            <person name="Klenk H.-P."/>
        </authorList>
    </citation>
    <scope>NUCLEOTIDE SEQUENCE [LARGE SCALE GENOMIC DNA]</scope>
    <source>
        <strain evidence="2 3">DSM 45272</strain>
    </source>
</reference>
<dbReference type="RefSeq" id="WP_184903618.1">
    <property type="nucleotide sequence ID" value="NZ_JACHMX010000001.1"/>
</dbReference>
<dbReference type="AlphaFoldDB" id="A0A841BEP5"/>
<proteinExistence type="predicted"/>